<evidence type="ECO:0000313" key="1">
    <source>
        <dbReference type="EMBL" id="RKF63776.1"/>
    </source>
</evidence>
<proteinExistence type="predicted"/>
<gene>
    <name evidence="1" type="ORF">GcC1_136018</name>
</gene>
<dbReference type="Proteomes" id="UP000285405">
    <property type="component" value="Unassembled WGS sequence"/>
</dbReference>
<name>A0A420I2B0_9PEZI</name>
<evidence type="ECO:0000313" key="2">
    <source>
        <dbReference type="Proteomes" id="UP000285405"/>
    </source>
</evidence>
<organism evidence="1 2">
    <name type="scientific">Golovinomyces cichoracearum</name>
    <dbReference type="NCBI Taxonomy" id="62708"/>
    <lineage>
        <taxon>Eukaryota</taxon>
        <taxon>Fungi</taxon>
        <taxon>Dikarya</taxon>
        <taxon>Ascomycota</taxon>
        <taxon>Pezizomycotina</taxon>
        <taxon>Leotiomycetes</taxon>
        <taxon>Erysiphales</taxon>
        <taxon>Erysiphaceae</taxon>
        <taxon>Golovinomyces</taxon>
    </lineage>
</organism>
<reference evidence="1 2" key="1">
    <citation type="journal article" date="2018" name="BMC Genomics">
        <title>Comparative genome analyses reveal sequence features reflecting distinct modes of host-adaptation between dicot and monocot powdery mildew.</title>
        <authorList>
            <person name="Wu Y."/>
            <person name="Ma X."/>
            <person name="Pan Z."/>
            <person name="Kale S.D."/>
            <person name="Song Y."/>
            <person name="King H."/>
            <person name="Zhang Q."/>
            <person name="Presley C."/>
            <person name="Deng X."/>
            <person name="Wei C.I."/>
            <person name="Xiao S."/>
        </authorList>
    </citation>
    <scope>NUCLEOTIDE SEQUENCE [LARGE SCALE GENOMIC DNA]</scope>
    <source>
        <strain evidence="1">UCSC1</strain>
    </source>
</reference>
<dbReference type="EMBL" id="MCBR01013686">
    <property type="protein sequence ID" value="RKF63776.1"/>
    <property type="molecule type" value="Genomic_DNA"/>
</dbReference>
<accession>A0A420I2B0</accession>
<sequence length="43" mass="5253">MSWSAYMESRIEYHFSTLNIRRQRGSNYHNGFIIDCQDILRSR</sequence>
<comment type="caution">
    <text evidence="1">The sequence shown here is derived from an EMBL/GenBank/DDBJ whole genome shotgun (WGS) entry which is preliminary data.</text>
</comment>
<dbReference type="AlphaFoldDB" id="A0A420I2B0"/>
<protein>
    <submittedName>
        <fullName evidence="1">Uncharacterized protein</fullName>
    </submittedName>
</protein>